<dbReference type="AlphaFoldDB" id="A0A1Q9BPX2"/>
<evidence type="ECO:0000313" key="2">
    <source>
        <dbReference type="Proteomes" id="UP000186817"/>
    </source>
</evidence>
<sequence>LSAGRTHRRGCHRRCHGACVCRPADACRSGAGGV</sequence>
<protein>
    <submittedName>
        <fullName evidence="1">Uncharacterized protein</fullName>
    </submittedName>
</protein>
<comment type="caution">
    <text evidence="1">The sequence shown here is derived from an EMBL/GenBank/DDBJ whole genome shotgun (WGS) entry which is preliminary data.</text>
</comment>
<evidence type="ECO:0000313" key="1">
    <source>
        <dbReference type="EMBL" id="OLP72063.1"/>
    </source>
</evidence>
<keyword evidence="2" id="KW-1185">Reference proteome</keyword>
<dbReference type="EMBL" id="LSRX01007585">
    <property type="protein sequence ID" value="OLP72063.1"/>
    <property type="molecule type" value="Genomic_DNA"/>
</dbReference>
<accession>A0A1Q9BPX2</accession>
<feature type="non-terminal residue" evidence="1">
    <location>
        <position position="34"/>
    </location>
</feature>
<proteinExistence type="predicted"/>
<dbReference type="Proteomes" id="UP000186817">
    <property type="component" value="Unassembled WGS sequence"/>
</dbReference>
<reference evidence="1 2" key="1">
    <citation type="submission" date="2016-02" db="EMBL/GenBank/DDBJ databases">
        <title>Genome analysis of coral dinoflagellate symbionts highlights evolutionary adaptations to a symbiotic lifestyle.</title>
        <authorList>
            <person name="Aranda M."/>
            <person name="Li Y."/>
            <person name="Liew Y.J."/>
            <person name="Baumgarten S."/>
            <person name="Simakov O."/>
            <person name="Wilson M."/>
            <person name="Piel J."/>
            <person name="Ashoor H."/>
            <person name="Bougouffa S."/>
            <person name="Bajic V.B."/>
            <person name="Ryu T."/>
            <person name="Ravasi T."/>
            <person name="Bayer T."/>
            <person name="Micklem G."/>
            <person name="Kim H."/>
            <person name="Bhak J."/>
            <person name="Lajeunesse T.C."/>
            <person name="Voolstra C.R."/>
        </authorList>
    </citation>
    <scope>NUCLEOTIDE SEQUENCE [LARGE SCALE GENOMIC DNA]</scope>
    <source>
        <strain evidence="1 2">CCMP2467</strain>
    </source>
</reference>
<organism evidence="1 2">
    <name type="scientific">Symbiodinium microadriaticum</name>
    <name type="common">Dinoflagellate</name>
    <name type="synonym">Zooxanthella microadriatica</name>
    <dbReference type="NCBI Taxonomy" id="2951"/>
    <lineage>
        <taxon>Eukaryota</taxon>
        <taxon>Sar</taxon>
        <taxon>Alveolata</taxon>
        <taxon>Dinophyceae</taxon>
        <taxon>Suessiales</taxon>
        <taxon>Symbiodiniaceae</taxon>
        <taxon>Symbiodinium</taxon>
    </lineage>
</organism>
<feature type="non-terminal residue" evidence="1">
    <location>
        <position position="1"/>
    </location>
</feature>
<gene>
    <name evidence="1" type="ORF">AK812_SmicGene48318</name>
</gene>
<name>A0A1Q9BPX2_SYMMI</name>